<dbReference type="EMBL" id="JAVRQU010000007">
    <property type="protein sequence ID" value="KAK5700834.1"/>
    <property type="molecule type" value="Genomic_DNA"/>
</dbReference>
<name>A0AAN7VS90_9PEZI</name>
<reference evidence="3" key="1">
    <citation type="submission" date="2023-08" db="EMBL/GenBank/DDBJ databases">
        <title>Black Yeasts Isolated from many extreme environments.</title>
        <authorList>
            <person name="Coleine C."/>
            <person name="Stajich J.E."/>
            <person name="Selbmann L."/>
        </authorList>
    </citation>
    <scope>NUCLEOTIDE SEQUENCE</scope>
    <source>
        <strain evidence="3">CCFEE 5810</strain>
    </source>
</reference>
<dbReference type="InterPro" id="IPR021838">
    <property type="entry name" value="DUF3431"/>
</dbReference>
<protein>
    <submittedName>
        <fullName evidence="3">Uncharacterized protein</fullName>
    </submittedName>
</protein>
<evidence type="ECO:0000313" key="3">
    <source>
        <dbReference type="EMBL" id="KAK5700834.1"/>
    </source>
</evidence>
<dbReference type="PANTHER" id="PTHR37490:SF3">
    <property type="entry name" value="DUF3431 DOMAIN CONTAINING PROTEIN"/>
    <property type="match status" value="1"/>
</dbReference>
<sequence>MLRRQISILILIGILTTLFLFVLFQNVSWRGLPQAVGLGQPEGPSEQEKLHALPDLRTGRPQDELAAGEGHFKEPKVESNSPYPIGEMKPAGSNYTRRLVVPRLSTEDTSWIDGELGDMLDSGALTKAIYVVNDRSAPLHPPKNKGHEVAVYLSYIIDSYDDLADVNMFMHFHRYAWHNNELMNTDAALMVRHLSPERVTRDGYMNMRCHWDPGCPSWLHPGAIERNIDKPEQTLVADAWAELFPFDPIPGVLAQPCCAQFAVSRERIRALPKQRYVVLRDWIMRTELSDYMSGRVFEYVWQYIFTAASTHCPSMSACYCDGYGYCFGSPKEFDHWFELRFKQKKLKEELGVWKQKAYLIDAAKEESKDGIVAEEAVLDVPMLGRNTWLETRIAEFDEQMEALKEAAFERGKDPRQRALEAGREWKVGDGF</sequence>
<dbReference type="AlphaFoldDB" id="A0AAN7VS90"/>
<feature type="transmembrane region" description="Helical" evidence="2">
    <location>
        <begin position="6"/>
        <end position="24"/>
    </location>
</feature>
<evidence type="ECO:0000256" key="2">
    <source>
        <dbReference type="SAM" id="Phobius"/>
    </source>
</evidence>
<accession>A0AAN7VS90</accession>
<evidence type="ECO:0000313" key="4">
    <source>
        <dbReference type="Proteomes" id="UP001310594"/>
    </source>
</evidence>
<gene>
    <name evidence="3" type="ORF">LTR97_005351</name>
</gene>
<dbReference type="PANTHER" id="PTHR37490">
    <property type="entry name" value="EXPRESSED PROTEIN"/>
    <property type="match status" value="1"/>
</dbReference>
<feature type="region of interest" description="Disordered" evidence="1">
    <location>
        <begin position="58"/>
        <end position="90"/>
    </location>
</feature>
<evidence type="ECO:0000256" key="1">
    <source>
        <dbReference type="SAM" id="MobiDB-lite"/>
    </source>
</evidence>
<proteinExistence type="predicted"/>
<keyword evidence="2" id="KW-0812">Transmembrane</keyword>
<keyword evidence="2" id="KW-1133">Transmembrane helix</keyword>
<dbReference type="Pfam" id="PF11913">
    <property type="entry name" value="DUF3431"/>
    <property type="match status" value="1"/>
</dbReference>
<comment type="caution">
    <text evidence="3">The sequence shown here is derived from an EMBL/GenBank/DDBJ whole genome shotgun (WGS) entry which is preliminary data.</text>
</comment>
<keyword evidence="2" id="KW-0472">Membrane</keyword>
<organism evidence="3 4">
    <name type="scientific">Elasticomyces elasticus</name>
    <dbReference type="NCBI Taxonomy" id="574655"/>
    <lineage>
        <taxon>Eukaryota</taxon>
        <taxon>Fungi</taxon>
        <taxon>Dikarya</taxon>
        <taxon>Ascomycota</taxon>
        <taxon>Pezizomycotina</taxon>
        <taxon>Dothideomycetes</taxon>
        <taxon>Dothideomycetidae</taxon>
        <taxon>Mycosphaerellales</taxon>
        <taxon>Teratosphaeriaceae</taxon>
        <taxon>Elasticomyces</taxon>
    </lineage>
</organism>
<dbReference type="Proteomes" id="UP001310594">
    <property type="component" value="Unassembled WGS sequence"/>
</dbReference>